<feature type="region of interest" description="Disordered" evidence="9">
    <location>
        <begin position="133"/>
        <end position="176"/>
    </location>
</feature>
<name>G4TR07_SERID</name>
<comment type="pathway">
    <text evidence="3">tRNA modification; 5-methoxycarbonylmethyl-2-thiouridine-tRNA biosynthesis.</text>
</comment>
<dbReference type="Proteomes" id="UP000007148">
    <property type="component" value="Unassembled WGS sequence"/>
</dbReference>
<dbReference type="GO" id="GO:0033588">
    <property type="term" value="C:elongator holoenzyme complex"/>
    <property type="evidence" value="ECO:0007669"/>
    <property type="project" value="InterPro"/>
</dbReference>
<dbReference type="eggNOG" id="ENOG502S7FU">
    <property type="taxonomic scope" value="Eukaryota"/>
</dbReference>
<dbReference type="PANTHER" id="PTHR15641">
    <property type="entry name" value="ELONGATOR COMPLEX PROTEIN 5"/>
    <property type="match status" value="1"/>
</dbReference>
<dbReference type="UniPathway" id="UPA00988"/>
<dbReference type="STRING" id="1109443.G4TR07"/>
<dbReference type="OrthoDB" id="166907at2759"/>
<accession>G4TR07</accession>
<dbReference type="EMBL" id="CAFZ01000249">
    <property type="protein sequence ID" value="CCA73750.1"/>
    <property type="molecule type" value="Genomic_DNA"/>
</dbReference>
<organism evidence="10 11">
    <name type="scientific">Serendipita indica (strain DSM 11827)</name>
    <name type="common">Root endophyte fungus</name>
    <name type="synonym">Piriformospora indica</name>
    <dbReference type="NCBI Taxonomy" id="1109443"/>
    <lineage>
        <taxon>Eukaryota</taxon>
        <taxon>Fungi</taxon>
        <taxon>Dikarya</taxon>
        <taxon>Basidiomycota</taxon>
        <taxon>Agaricomycotina</taxon>
        <taxon>Agaricomycetes</taxon>
        <taxon>Sebacinales</taxon>
        <taxon>Serendipitaceae</taxon>
        <taxon>Serendipita</taxon>
    </lineage>
</organism>
<reference evidence="10 11" key="1">
    <citation type="journal article" date="2011" name="PLoS Pathog.">
        <title>Endophytic Life Strategies Decoded by Genome and Transcriptome Analyses of the Mutualistic Root Symbiont Piriformospora indica.</title>
        <authorList>
            <person name="Zuccaro A."/>
            <person name="Lahrmann U."/>
            <person name="Guldener U."/>
            <person name="Langen G."/>
            <person name="Pfiffi S."/>
            <person name="Biedenkopf D."/>
            <person name="Wong P."/>
            <person name="Samans B."/>
            <person name="Grimm C."/>
            <person name="Basiewicz M."/>
            <person name="Murat C."/>
            <person name="Martin F."/>
            <person name="Kogel K.H."/>
        </authorList>
    </citation>
    <scope>NUCLEOTIDE SEQUENCE [LARGE SCALE GENOMIC DNA]</scope>
    <source>
        <strain evidence="10 11">DSM 11827</strain>
    </source>
</reference>
<feature type="compositionally biased region" description="Polar residues" evidence="9">
    <location>
        <begin position="139"/>
        <end position="148"/>
    </location>
</feature>
<dbReference type="PANTHER" id="PTHR15641:SF1">
    <property type="entry name" value="ELONGATOR COMPLEX PROTEIN 5"/>
    <property type="match status" value="1"/>
</dbReference>
<sequence length="176" mass="19427">MDPDPKFYTIFTRFTHRERKEAENLVYGIDSAYDSENEVVVEVIRRTGGGMRKGVDRSLEGITNWNDSRSQPLLVCKLGELESLQSCFGGRKAAEDIDSTSAKASLDPTQNLTFNLSLTEEQQTARAQVPLPYAHTGQHHPSTPSASGPATGGIIYYDPDSADDMDDEDPDEDLDL</sequence>
<evidence type="ECO:0000313" key="10">
    <source>
        <dbReference type="EMBL" id="CCA73750.1"/>
    </source>
</evidence>
<dbReference type="GO" id="GO:0005634">
    <property type="term" value="C:nucleus"/>
    <property type="evidence" value="ECO:0007669"/>
    <property type="project" value="UniProtKB-SubCell"/>
</dbReference>
<gene>
    <name evidence="10" type="ORF">PIIN_07705</name>
</gene>
<evidence type="ECO:0000256" key="8">
    <source>
        <dbReference type="ARBA" id="ARBA00023242"/>
    </source>
</evidence>
<dbReference type="Pfam" id="PF10483">
    <property type="entry name" value="Elong_Iki1"/>
    <property type="match status" value="1"/>
</dbReference>
<evidence type="ECO:0000313" key="11">
    <source>
        <dbReference type="Proteomes" id="UP000007148"/>
    </source>
</evidence>
<evidence type="ECO:0000256" key="3">
    <source>
        <dbReference type="ARBA" id="ARBA00005043"/>
    </source>
</evidence>
<proteinExistence type="inferred from homology"/>
<feature type="compositionally biased region" description="Acidic residues" evidence="9">
    <location>
        <begin position="160"/>
        <end position="176"/>
    </location>
</feature>
<dbReference type="GO" id="GO:0002098">
    <property type="term" value="P:tRNA wobble uridine modification"/>
    <property type="evidence" value="ECO:0007669"/>
    <property type="project" value="InterPro"/>
</dbReference>
<dbReference type="GO" id="GO:0005829">
    <property type="term" value="C:cytosol"/>
    <property type="evidence" value="ECO:0007669"/>
    <property type="project" value="TreeGrafter"/>
</dbReference>
<keyword evidence="11" id="KW-1185">Reference proteome</keyword>
<dbReference type="AlphaFoldDB" id="G4TR07"/>
<comment type="caution">
    <text evidence="10">The sequence shown here is derived from an EMBL/GenBank/DDBJ whole genome shotgun (WGS) entry which is preliminary data.</text>
</comment>
<comment type="similarity">
    <text evidence="4">Belongs to the ELP5 family.</text>
</comment>
<evidence type="ECO:0000256" key="2">
    <source>
        <dbReference type="ARBA" id="ARBA00004496"/>
    </source>
</evidence>
<dbReference type="GO" id="GO:0000049">
    <property type="term" value="F:tRNA binding"/>
    <property type="evidence" value="ECO:0007669"/>
    <property type="project" value="TreeGrafter"/>
</dbReference>
<dbReference type="InParanoid" id="G4TR07"/>
<dbReference type="InterPro" id="IPR019519">
    <property type="entry name" value="Elp5"/>
</dbReference>
<evidence type="ECO:0000256" key="9">
    <source>
        <dbReference type="SAM" id="MobiDB-lite"/>
    </source>
</evidence>
<dbReference type="HOGENOM" id="CLU_069162_1_0_1"/>
<keyword evidence="8" id="KW-0539">Nucleus</keyword>
<comment type="subcellular location">
    <subcellularLocation>
        <location evidence="2">Cytoplasm</location>
    </subcellularLocation>
    <subcellularLocation>
        <location evidence="1">Nucleus</location>
    </subcellularLocation>
</comment>
<evidence type="ECO:0000256" key="6">
    <source>
        <dbReference type="ARBA" id="ARBA00022490"/>
    </source>
</evidence>
<keyword evidence="7" id="KW-0819">tRNA processing</keyword>
<keyword evidence="6" id="KW-0963">Cytoplasm</keyword>
<dbReference type="OMA" id="EGWDSIH"/>
<evidence type="ECO:0000256" key="4">
    <source>
        <dbReference type="ARBA" id="ARBA00009567"/>
    </source>
</evidence>
<evidence type="ECO:0000256" key="1">
    <source>
        <dbReference type="ARBA" id="ARBA00004123"/>
    </source>
</evidence>
<evidence type="ECO:0000256" key="5">
    <source>
        <dbReference type="ARBA" id="ARBA00020264"/>
    </source>
</evidence>
<protein>
    <recommendedName>
        <fullName evidence="5">Elongator complex protein 5</fullName>
    </recommendedName>
</protein>
<evidence type="ECO:0000256" key="7">
    <source>
        <dbReference type="ARBA" id="ARBA00022694"/>
    </source>
</evidence>